<feature type="non-terminal residue" evidence="3">
    <location>
        <position position="252"/>
    </location>
</feature>
<feature type="domain" description="Rubredoxin-like" evidence="2">
    <location>
        <begin position="174"/>
        <end position="214"/>
    </location>
</feature>
<accession>A0AAD3DN07</accession>
<keyword evidence="4" id="KW-1185">Reference proteome</keyword>
<dbReference type="Gene3D" id="2.20.28.10">
    <property type="match status" value="1"/>
</dbReference>
<dbReference type="EMBL" id="BMAR01000008">
    <property type="protein sequence ID" value="GFR44880.1"/>
    <property type="molecule type" value="Genomic_DNA"/>
</dbReference>
<dbReference type="InterPro" id="IPR024934">
    <property type="entry name" value="Rubredoxin-like_dom"/>
</dbReference>
<dbReference type="PANTHER" id="PTHR47661:SF4">
    <property type="entry name" value="OS08G0162600 PROTEIN"/>
    <property type="match status" value="1"/>
</dbReference>
<dbReference type="PANTHER" id="PTHR47661">
    <property type="entry name" value="PHOSPHOGLUCAN PHOSPHATASE LSF1, CHLOROPLASTIC"/>
    <property type="match status" value="1"/>
</dbReference>
<dbReference type="PROSITE" id="PS50903">
    <property type="entry name" value="RUBREDOXIN_LIKE"/>
    <property type="match status" value="1"/>
</dbReference>
<comment type="caution">
    <text evidence="3">The sequence shown here is derived from an EMBL/GenBank/DDBJ whole genome shotgun (WGS) entry which is preliminary data.</text>
</comment>
<gene>
    <name evidence="3" type="ORF">Agub_g6223</name>
</gene>
<evidence type="ECO:0000313" key="3">
    <source>
        <dbReference type="EMBL" id="GFR44880.1"/>
    </source>
</evidence>
<dbReference type="GO" id="GO:0005506">
    <property type="term" value="F:iron ion binding"/>
    <property type="evidence" value="ECO:0007669"/>
    <property type="project" value="InterPro"/>
</dbReference>
<keyword evidence="1" id="KW-0812">Transmembrane</keyword>
<dbReference type="Proteomes" id="UP001054857">
    <property type="component" value="Unassembled WGS sequence"/>
</dbReference>
<sequence length="252" mass="27012">HISQSAKERNLQRYYIHNGNTMALMHKQSLRGSAFGPAKATRPVVRVAKSRASAVSVRADGQQVQVEIDKPLGLQLEQSTAPGGGLVVKSARGNAAKAGLKAGDTIIYTSSFFGDELWPADKLSFTNNAVTNCPSPVTFIYVPGENTKVNVKRLPKRPAPARFGRKLTEAERALATHICVDCGYIYCDPVPFDETPANYRCPQCNAPKRRFVPYDAKSGKTSGVAEGTIGTIATVIGGLVGIAVLFYLGTSI</sequence>
<evidence type="ECO:0000313" key="4">
    <source>
        <dbReference type="Proteomes" id="UP001054857"/>
    </source>
</evidence>
<evidence type="ECO:0000259" key="2">
    <source>
        <dbReference type="PROSITE" id="PS50903"/>
    </source>
</evidence>
<dbReference type="AlphaFoldDB" id="A0AAD3DN07"/>
<organism evidence="3 4">
    <name type="scientific">Astrephomene gubernaculifera</name>
    <dbReference type="NCBI Taxonomy" id="47775"/>
    <lineage>
        <taxon>Eukaryota</taxon>
        <taxon>Viridiplantae</taxon>
        <taxon>Chlorophyta</taxon>
        <taxon>core chlorophytes</taxon>
        <taxon>Chlorophyceae</taxon>
        <taxon>CS clade</taxon>
        <taxon>Chlamydomonadales</taxon>
        <taxon>Astrephomenaceae</taxon>
        <taxon>Astrephomene</taxon>
    </lineage>
</organism>
<feature type="transmembrane region" description="Helical" evidence="1">
    <location>
        <begin position="227"/>
        <end position="248"/>
    </location>
</feature>
<proteinExistence type="predicted"/>
<protein>
    <recommendedName>
        <fullName evidence="2">Rubredoxin-like domain-containing protein</fullName>
    </recommendedName>
</protein>
<keyword evidence="1" id="KW-1133">Transmembrane helix</keyword>
<keyword evidence="1" id="KW-0472">Membrane</keyword>
<evidence type="ECO:0000256" key="1">
    <source>
        <dbReference type="SAM" id="Phobius"/>
    </source>
</evidence>
<name>A0AAD3DN07_9CHLO</name>
<reference evidence="3 4" key="1">
    <citation type="journal article" date="2021" name="Sci. Rep.">
        <title>Genome sequencing of the multicellular alga Astrephomene provides insights into convergent evolution of germ-soma differentiation.</title>
        <authorList>
            <person name="Yamashita S."/>
            <person name="Yamamoto K."/>
            <person name="Matsuzaki R."/>
            <person name="Suzuki S."/>
            <person name="Yamaguchi H."/>
            <person name="Hirooka S."/>
            <person name="Minakuchi Y."/>
            <person name="Miyagishima S."/>
            <person name="Kawachi M."/>
            <person name="Toyoda A."/>
            <person name="Nozaki H."/>
        </authorList>
    </citation>
    <scope>NUCLEOTIDE SEQUENCE [LARGE SCALE GENOMIC DNA]</scope>
    <source>
        <strain evidence="3 4">NIES-4017</strain>
    </source>
</reference>
<dbReference type="SUPFAM" id="SSF57802">
    <property type="entry name" value="Rubredoxin-like"/>
    <property type="match status" value="1"/>
</dbReference>